<name>A0A166A3P2_9AGAM</name>
<feature type="domain" description="Serine aminopeptidase S33" evidence="3">
    <location>
        <begin position="137"/>
        <end position="264"/>
    </location>
</feature>
<keyword evidence="5" id="KW-1185">Reference proteome</keyword>
<protein>
    <submittedName>
        <fullName evidence="4">Alpha/beta-hydrolase</fullName>
    </submittedName>
</protein>
<dbReference type="PANTHER" id="PTHR12277:SF81">
    <property type="entry name" value="PROTEIN ABHD13"/>
    <property type="match status" value="1"/>
</dbReference>
<proteinExistence type="predicted"/>
<evidence type="ECO:0000259" key="3">
    <source>
        <dbReference type="Pfam" id="PF12146"/>
    </source>
</evidence>
<keyword evidence="2" id="KW-0812">Transmembrane</keyword>
<dbReference type="Gene3D" id="3.40.50.1820">
    <property type="entry name" value="alpha/beta hydrolase"/>
    <property type="match status" value="1"/>
</dbReference>
<keyword evidence="4" id="KW-0378">Hydrolase</keyword>
<accession>A0A166A3P2</accession>
<evidence type="ECO:0000256" key="1">
    <source>
        <dbReference type="SAM" id="MobiDB-lite"/>
    </source>
</evidence>
<dbReference type="PANTHER" id="PTHR12277">
    <property type="entry name" value="ALPHA/BETA HYDROLASE DOMAIN-CONTAINING PROTEIN"/>
    <property type="match status" value="1"/>
</dbReference>
<dbReference type="OrthoDB" id="10249433at2759"/>
<reference evidence="4 5" key="1">
    <citation type="journal article" date="2016" name="Mol. Biol. Evol.">
        <title>Comparative Genomics of Early-Diverging Mushroom-Forming Fungi Provides Insights into the Origins of Lignocellulose Decay Capabilities.</title>
        <authorList>
            <person name="Nagy L.G."/>
            <person name="Riley R."/>
            <person name="Tritt A."/>
            <person name="Adam C."/>
            <person name="Daum C."/>
            <person name="Floudas D."/>
            <person name="Sun H."/>
            <person name="Yadav J.S."/>
            <person name="Pangilinan J."/>
            <person name="Larsson K.H."/>
            <person name="Matsuura K."/>
            <person name="Barry K."/>
            <person name="Labutti K."/>
            <person name="Kuo R."/>
            <person name="Ohm R.A."/>
            <person name="Bhattacharya S.S."/>
            <person name="Shirouzu T."/>
            <person name="Yoshinaga Y."/>
            <person name="Martin F.M."/>
            <person name="Grigoriev I.V."/>
            <person name="Hibbett D.S."/>
        </authorList>
    </citation>
    <scope>NUCLEOTIDE SEQUENCE [LARGE SCALE GENOMIC DNA]</scope>
    <source>
        <strain evidence="4 5">HHB10207 ss-3</strain>
    </source>
</reference>
<evidence type="ECO:0000313" key="4">
    <source>
        <dbReference type="EMBL" id="KZT34927.1"/>
    </source>
</evidence>
<dbReference type="InterPro" id="IPR022742">
    <property type="entry name" value="Hydrolase_4"/>
</dbReference>
<dbReference type="STRING" id="1314776.A0A166A3P2"/>
<evidence type="ECO:0000313" key="5">
    <source>
        <dbReference type="Proteomes" id="UP000076798"/>
    </source>
</evidence>
<dbReference type="SUPFAM" id="SSF53474">
    <property type="entry name" value="alpha/beta-Hydrolases"/>
    <property type="match status" value="1"/>
</dbReference>
<feature type="transmembrane region" description="Helical" evidence="2">
    <location>
        <begin position="12"/>
        <end position="31"/>
    </location>
</feature>
<dbReference type="InterPro" id="IPR029058">
    <property type="entry name" value="AB_hydrolase_fold"/>
</dbReference>
<evidence type="ECO:0000256" key="2">
    <source>
        <dbReference type="SAM" id="Phobius"/>
    </source>
</evidence>
<dbReference type="GO" id="GO:0008474">
    <property type="term" value="F:palmitoyl-(protein) hydrolase activity"/>
    <property type="evidence" value="ECO:0007669"/>
    <property type="project" value="TreeGrafter"/>
</dbReference>
<organism evidence="4 5">
    <name type="scientific">Sistotremastrum suecicum HHB10207 ss-3</name>
    <dbReference type="NCBI Taxonomy" id="1314776"/>
    <lineage>
        <taxon>Eukaryota</taxon>
        <taxon>Fungi</taxon>
        <taxon>Dikarya</taxon>
        <taxon>Basidiomycota</taxon>
        <taxon>Agaricomycotina</taxon>
        <taxon>Agaricomycetes</taxon>
        <taxon>Sistotremastrales</taxon>
        <taxon>Sistotremastraceae</taxon>
        <taxon>Sistotremastrum</taxon>
    </lineage>
</organism>
<dbReference type="EMBL" id="KV428160">
    <property type="protein sequence ID" value="KZT34927.1"/>
    <property type="molecule type" value="Genomic_DNA"/>
</dbReference>
<gene>
    <name evidence="4" type="ORF">SISSUDRAFT_1052177</name>
</gene>
<dbReference type="AlphaFoldDB" id="A0A166A3P2"/>
<dbReference type="Proteomes" id="UP000076798">
    <property type="component" value="Unassembled WGS sequence"/>
</dbReference>
<sequence>MSFANFTSYAKGAFASAVGLSTIGVGLLYYGQNYLIYPSHMADGRTVVPNPGQFGIPYEGLTLTTSDGIKIRGYLMMQGMKLKEGAVPSTAHAAEYHDENGGNVDFKEGEKEDSGSVQKETRDGTLHDHDDSISLSRPTIVMFHGNGGNYGQRIPLAKIFYGHMRCNVAMLCYRGYGDSEGVPSEKGLKTDAQTILDYLLNHPVISRTKIILYGQSIGGAVAIDLASRNPDKIHAMIVENTFTSLPRLVPNALPFLGPFSWLCHQKWPSDERLPLIPPQIPIMMLSGKADVIVPPAHMLDLWEISLRSGRESGVWVEFPDRGHNDTCATREYWNAVSDFVWKATQ</sequence>
<dbReference type="GO" id="GO:0016020">
    <property type="term" value="C:membrane"/>
    <property type="evidence" value="ECO:0007669"/>
    <property type="project" value="TreeGrafter"/>
</dbReference>
<dbReference type="Pfam" id="PF12146">
    <property type="entry name" value="Hydrolase_4"/>
    <property type="match status" value="1"/>
</dbReference>
<feature type="region of interest" description="Disordered" evidence="1">
    <location>
        <begin position="97"/>
        <end position="131"/>
    </location>
</feature>
<keyword evidence="2" id="KW-0472">Membrane</keyword>
<keyword evidence="2" id="KW-1133">Transmembrane helix</keyword>